<dbReference type="GO" id="GO:0005549">
    <property type="term" value="F:odorant binding"/>
    <property type="evidence" value="ECO:0007669"/>
    <property type="project" value="InterPro"/>
</dbReference>
<dbReference type="Pfam" id="PF02949">
    <property type="entry name" value="7tm_6"/>
    <property type="match status" value="1"/>
</dbReference>
<comment type="similarity">
    <text evidence="10">Belongs to the insect chemoreceptor superfamily. Heteromeric odorant receptor channel (TC 1.A.69) family.</text>
</comment>
<feature type="transmembrane region" description="Helical" evidence="10">
    <location>
        <begin position="166"/>
        <end position="199"/>
    </location>
</feature>
<evidence type="ECO:0000313" key="12">
    <source>
        <dbReference type="Proteomes" id="UP001168821"/>
    </source>
</evidence>
<feature type="transmembrane region" description="Helical" evidence="10">
    <location>
        <begin position="265"/>
        <end position="289"/>
    </location>
</feature>
<keyword evidence="8 10" id="KW-0675">Receptor</keyword>
<dbReference type="PANTHER" id="PTHR21137:SF35">
    <property type="entry name" value="ODORANT RECEPTOR 19A-RELATED"/>
    <property type="match status" value="1"/>
</dbReference>
<dbReference type="GO" id="GO:0004984">
    <property type="term" value="F:olfactory receptor activity"/>
    <property type="evidence" value="ECO:0007669"/>
    <property type="project" value="InterPro"/>
</dbReference>
<feature type="transmembrane region" description="Helical" evidence="10">
    <location>
        <begin position="301"/>
        <end position="320"/>
    </location>
</feature>
<evidence type="ECO:0000313" key="11">
    <source>
        <dbReference type="EMBL" id="KAJ3643972.1"/>
    </source>
</evidence>
<reference evidence="11" key="1">
    <citation type="journal article" date="2023" name="G3 (Bethesda)">
        <title>Whole genome assemblies of Zophobas morio and Tenebrio molitor.</title>
        <authorList>
            <person name="Kaur S."/>
            <person name="Stinson S.A."/>
            <person name="diCenzo G.C."/>
        </authorList>
    </citation>
    <scope>NUCLEOTIDE SEQUENCE</scope>
    <source>
        <strain evidence="11">QUZm001</strain>
    </source>
</reference>
<keyword evidence="6 10" id="KW-1133">Transmembrane helix</keyword>
<dbReference type="PANTHER" id="PTHR21137">
    <property type="entry name" value="ODORANT RECEPTOR"/>
    <property type="match status" value="1"/>
</dbReference>
<accession>A0AA38M645</accession>
<keyword evidence="7 10" id="KW-0472">Membrane</keyword>
<dbReference type="AlphaFoldDB" id="A0AA38M645"/>
<dbReference type="InterPro" id="IPR004117">
    <property type="entry name" value="7tm6_olfct_rcpt"/>
</dbReference>
<comment type="subcellular location">
    <subcellularLocation>
        <location evidence="1 10">Cell membrane</location>
        <topology evidence="1 10">Multi-pass membrane protein</topology>
    </subcellularLocation>
</comment>
<evidence type="ECO:0000256" key="10">
    <source>
        <dbReference type="RuleBase" id="RU351113"/>
    </source>
</evidence>
<dbReference type="GO" id="GO:0005886">
    <property type="term" value="C:plasma membrane"/>
    <property type="evidence" value="ECO:0007669"/>
    <property type="project" value="UniProtKB-SubCell"/>
</dbReference>
<evidence type="ECO:0000256" key="8">
    <source>
        <dbReference type="ARBA" id="ARBA00023170"/>
    </source>
</evidence>
<evidence type="ECO:0000256" key="4">
    <source>
        <dbReference type="ARBA" id="ARBA00022692"/>
    </source>
</evidence>
<dbReference type="Proteomes" id="UP001168821">
    <property type="component" value="Unassembled WGS sequence"/>
</dbReference>
<evidence type="ECO:0000256" key="7">
    <source>
        <dbReference type="ARBA" id="ARBA00023136"/>
    </source>
</evidence>
<keyword evidence="9 10" id="KW-0807">Transducer</keyword>
<feature type="transmembrane region" description="Helical" evidence="10">
    <location>
        <begin position="36"/>
        <end position="57"/>
    </location>
</feature>
<sequence length="393" mass="44988">MVNIIKRSFALNLFILERFYLCPPKKPTLSYKLQSYVAYMLIIVIVPVFSILHLLLAEDLDIDRVNYNAGFLAQAICFITKFLPFILDGQRMKNCIFYLESAAFATSRDNQTGIINECIRICRRNSLVFFAGSIGAAGSWSTKPLLWRRRDFPVDVWLPLDAKENVFVFSFFYLIVGIGPFIAGVITAVVDPLIAGLTYHATSQMKILKDNLQKLADYAEEDILQAHKSSFIKNVTKEEVMVESVRKCVAHHEEILNFVKEFEDCFSLVLFSQMAGAIFVICFSCLQLSKLNTIDSYFGQFAMYLIFVLFEVYFYCYYGSALSDESESLRDAIYMGPWYTYDIRTQRSLLTIMERAKIPVTVTVGKLVDLSLATFTIILQRSYSLIAVMKNYQ</sequence>
<evidence type="ECO:0000256" key="3">
    <source>
        <dbReference type="ARBA" id="ARBA00022606"/>
    </source>
</evidence>
<feature type="transmembrane region" description="Helical" evidence="10">
    <location>
        <begin position="127"/>
        <end position="146"/>
    </location>
</feature>
<feature type="transmembrane region" description="Helical" evidence="10">
    <location>
        <begin position="69"/>
        <end position="87"/>
    </location>
</feature>
<proteinExistence type="inferred from homology"/>
<evidence type="ECO:0000256" key="9">
    <source>
        <dbReference type="ARBA" id="ARBA00023224"/>
    </source>
</evidence>
<keyword evidence="5 10" id="KW-0552">Olfaction</keyword>
<evidence type="ECO:0000256" key="2">
    <source>
        <dbReference type="ARBA" id="ARBA00022475"/>
    </source>
</evidence>
<dbReference type="GO" id="GO:0007165">
    <property type="term" value="P:signal transduction"/>
    <property type="evidence" value="ECO:0007669"/>
    <property type="project" value="UniProtKB-KW"/>
</dbReference>
<keyword evidence="12" id="KW-1185">Reference proteome</keyword>
<comment type="caution">
    <text evidence="11">The sequence shown here is derived from an EMBL/GenBank/DDBJ whole genome shotgun (WGS) entry which is preliminary data.</text>
</comment>
<keyword evidence="4 10" id="KW-0812">Transmembrane</keyword>
<keyword evidence="3 10" id="KW-0716">Sensory transduction</keyword>
<evidence type="ECO:0000256" key="5">
    <source>
        <dbReference type="ARBA" id="ARBA00022725"/>
    </source>
</evidence>
<comment type="caution">
    <text evidence="10">Lacks conserved residue(s) required for the propagation of feature annotation.</text>
</comment>
<evidence type="ECO:0000256" key="1">
    <source>
        <dbReference type="ARBA" id="ARBA00004651"/>
    </source>
</evidence>
<organism evidence="11 12">
    <name type="scientific">Zophobas morio</name>
    <dbReference type="NCBI Taxonomy" id="2755281"/>
    <lineage>
        <taxon>Eukaryota</taxon>
        <taxon>Metazoa</taxon>
        <taxon>Ecdysozoa</taxon>
        <taxon>Arthropoda</taxon>
        <taxon>Hexapoda</taxon>
        <taxon>Insecta</taxon>
        <taxon>Pterygota</taxon>
        <taxon>Neoptera</taxon>
        <taxon>Endopterygota</taxon>
        <taxon>Coleoptera</taxon>
        <taxon>Polyphaga</taxon>
        <taxon>Cucujiformia</taxon>
        <taxon>Tenebrionidae</taxon>
        <taxon>Zophobas</taxon>
    </lineage>
</organism>
<name>A0AA38M645_9CUCU</name>
<gene>
    <name evidence="11" type="ORF">Zmor_026651</name>
</gene>
<protein>
    <recommendedName>
        <fullName evidence="10">Odorant receptor</fullName>
    </recommendedName>
</protein>
<evidence type="ECO:0000256" key="6">
    <source>
        <dbReference type="ARBA" id="ARBA00022989"/>
    </source>
</evidence>
<dbReference type="EMBL" id="JALNTZ010000008">
    <property type="protein sequence ID" value="KAJ3643972.1"/>
    <property type="molecule type" value="Genomic_DNA"/>
</dbReference>
<keyword evidence="2" id="KW-1003">Cell membrane</keyword>